<organism evidence="2 3">
    <name type="scientific">Characodon lateralis</name>
    <dbReference type="NCBI Taxonomy" id="208331"/>
    <lineage>
        <taxon>Eukaryota</taxon>
        <taxon>Metazoa</taxon>
        <taxon>Chordata</taxon>
        <taxon>Craniata</taxon>
        <taxon>Vertebrata</taxon>
        <taxon>Euteleostomi</taxon>
        <taxon>Actinopterygii</taxon>
        <taxon>Neopterygii</taxon>
        <taxon>Teleostei</taxon>
        <taxon>Neoteleostei</taxon>
        <taxon>Acanthomorphata</taxon>
        <taxon>Ovalentaria</taxon>
        <taxon>Atherinomorphae</taxon>
        <taxon>Cyprinodontiformes</taxon>
        <taxon>Goodeidae</taxon>
        <taxon>Characodon</taxon>
    </lineage>
</organism>
<dbReference type="EMBL" id="JAHUTJ010004505">
    <property type="protein sequence ID" value="MED6265912.1"/>
    <property type="molecule type" value="Genomic_DNA"/>
</dbReference>
<evidence type="ECO:0000313" key="2">
    <source>
        <dbReference type="EMBL" id="MED6265912.1"/>
    </source>
</evidence>
<evidence type="ECO:0000256" key="1">
    <source>
        <dbReference type="SAM" id="MobiDB-lite"/>
    </source>
</evidence>
<accession>A0ABU7CTA2</accession>
<dbReference type="Proteomes" id="UP001352852">
    <property type="component" value="Unassembled WGS sequence"/>
</dbReference>
<name>A0ABU7CTA2_9TELE</name>
<keyword evidence="3" id="KW-1185">Reference proteome</keyword>
<feature type="region of interest" description="Disordered" evidence="1">
    <location>
        <begin position="1"/>
        <end position="60"/>
    </location>
</feature>
<evidence type="ECO:0000313" key="3">
    <source>
        <dbReference type="Proteomes" id="UP001352852"/>
    </source>
</evidence>
<feature type="non-terminal residue" evidence="2">
    <location>
        <position position="1"/>
    </location>
</feature>
<comment type="caution">
    <text evidence="2">The sequence shown here is derived from an EMBL/GenBank/DDBJ whole genome shotgun (WGS) entry which is preliminary data.</text>
</comment>
<reference evidence="2 3" key="1">
    <citation type="submission" date="2021-06" db="EMBL/GenBank/DDBJ databases">
        <authorList>
            <person name="Palmer J.M."/>
        </authorList>
    </citation>
    <scope>NUCLEOTIDE SEQUENCE [LARGE SCALE GENOMIC DNA]</scope>
    <source>
        <strain evidence="2 3">CL_MEX2019</strain>
        <tissue evidence="2">Muscle</tissue>
    </source>
</reference>
<proteinExistence type="predicted"/>
<sequence length="111" mass="11907">EGVSGSRTRDEDEQDDGPALKEQTSPLSGDEGLLANNNAAHSSPVPETSGKRESPLQSPDISCRDDLNFCSSPDTEDTADTVKLVLQNHVVTAVLLVKMESCLPLHTYLLT</sequence>
<gene>
    <name evidence="2" type="ORF">CHARACLAT_030288</name>
</gene>
<protein>
    <submittedName>
        <fullName evidence="2">Uncharacterized protein</fullName>
    </submittedName>
</protein>